<dbReference type="InterPro" id="IPR017972">
    <property type="entry name" value="Cyt_P450_CS"/>
</dbReference>
<accession>A0ABV9HKW2</accession>
<evidence type="ECO:0000313" key="4">
    <source>
        <dbReference type="Proteomes" id="UP001596011"/>
    </source>
</evidence>
<dbReference type="PANTHER" id="PTHR46696:SF1">
    <property type="entry name" value="CYTOCHROME P450 YJIB-RELATED"/>
    <property type="match status" value="1"/>
</dbReference>
<dbReference type="InterPro" id="IPR036396">
    <property type="entry name" value="Cyt_P450_sf"/>
</dbReference>
<evidence type="ECO:0000256" key="2">
    <source>
        <dbReference type="SAM" id="MobiDB-lite"/>
    </source>
</evidence>
<dbReference type="PRINTS" id="PR00359">
    <property type="entry name" value="BP450"/>
</dbReference>
<protein>
    <recommendedName>
        <fullName evidence="5">Cytochrome P450</fullName>
    </recommendedName>
</protein>
<evidence type="ECO:0000256" key="1">
    <source>
        <dbReference type="ARBA" id="ARBA00010617"/>
    </source>
</evidence>
<evidence type="ECO:0000313" key="3">
    <source>
        <dbReference type="EMBL" id="MFC4630291.1"/>
    </source>
</evidence>
<dbReference type="EMBL" id="JBHSFI010000005">
    <property type="protein sequence ID" value="MFC4630291.1"/>
    <property type="molecule type" value="Genomic_DNA"/>
</dbReference>
<sequence length="435" mass="45998">MSSTMIDGVTGIGDTVSGDPAHRPLKLDDPATVMSITEVTASPDAAAVHARLREEWGDVAPVGLEPGTRAWLVTEYRTIVAMARGQFPLATATGTWNGHEQLGPDENSPLLRPLAPVSRPTVEQAEAGVHGRLRTPLDEVLGVIDDAEVAKTTRDRCEELIDSFAATGVADLVREYVAPMPHLTLGALLGFDAATAKQVFEIATRPASERYAAATVHEVSFLLNGQTAARRPDGTPTPAGRLARHAAYESTAEAALGIVSLTATAALGLQAWLAQTLYLSLTDEQFARRLAGGRLGIDEALDEVLWSAPPVSSLAPRIAVEDFLLDGKLVQSGDAMLLAVGALGSDPSIRGEGPWDGSGSGAHLAFGVGAHACPAPHLARLIVRTAAETLHRRLTPALALRADELRWAPDFRFRLLEALPVAFRPEQDSALEGTS</sequence>
<gene>
    <name evidence="3" type="ORF">ACFO6V_18735</name>
</gene>
<dbReference type="InterPro" id="IPR002397">
    <property type="entry name" value="Cyt_P450_B"/>
</dbReference>
<dbReference type="PROSITE" id="PS00086">
    <property type="entry name" value="CYTOCHROME_P450"/>
    <property type="match status" value="1"/>
</dbReference>
<comment type="caution">
    <text evidence="3">The sequence shown here is derived from an EMBL/GenBank/DDBJ whole genome shotgun (WGS) entry which is preliminary data.</text>
</comment>
<dbReference type="Proteomes" id="UP001596011">
    <property type="component" value="Unassembled WGS sequence"/>
</dbReference>
<reference evidence="4" key="1">
    <citation type="journal article" date="2019" name="Int. J. Syst. Evol. Microbiol.">
        <title>The Global Catalogue of Microorganisms (GCM) 10K type strain sequencing project: providing services to taxonomists for standard genome sequencing and annotation.</title>
        <authorList>
            <consortium name="The Broad Institute Genomics Platform"/>
            <consortium name="The Broad Institute Genome Sequencing Center for Infectious Disease"/>
            <person name="Wu L."/>
            <person name="Ma J."/>
        </authorList>
    </citation>
    <scope>NUCLEOTIDE SEQUENCE [LARGE SCALE GENOMIC DNA]</scope>
    <source>
        <strain evidence="4">CCUG 42722</strain>
    </source>
</reference>
<dbReference type="RefSeq" id="WP_377137853.1">
    <property type="nucleotide sequence ID" value="NZ_JBHSFI010000005.1"/>
</dbReference>
<dbReference type="SUPFAM" id="SSF48264">
    <property type="entry name" value="Cytochrome P450"/>
    <property type="match status" value="1"/>
</dbReference>
<keyword evidence="4" id="KW-1185">Reference proteome</keyword>
<evidence type="ECO:0008006" key="5">
    <source>
        <dbReference type="Google" id="ProtNLM"/>
    </source>
</evidence>
<dbReference type="PANTHER" id="PTHR46696">
    <property type="entry name" value="P450, PUTATIVE (EUROFUNG)-RELATED"/>
    <property type="match status" value="1"/>
</dbReference>
<organism evidence="3 4">
    <name type="scientific">Promicromonospora alba</name>
    <dbReference type="NCBI Taxonomy" id="1616110"/>
    <lineage>
        <taxon>Bacteria</taxon>
        <taxon>Bacillati</taxon>
        <taxon>Actinomycetota</taxon>
        <taxon>Actinomycetes</taxon>
        <taxon>Micrococcales</taxon>
        <taxon>Promicromonosporaceae</taxon>
        <taxon>Promicromonospora</taxon>
    </lineage>
</organism>
<proteinExistence type="inferred from homology"/>
<feature type="region of interest" description="Disordered" evidence="2">
    <location>
        <begin position="1"/>
        <end position="22"/>
    </location>
</feature>
<dbReference type="Gene3D" id="1.10.630.10">
    <property type="entry name" value="Cytochrome P450"/>
    <property type="match status" value="1"/>
</dbReference>
<comment type="similarity">
    <text evidence="1">Belongs to the cytochrome P450 family.</text>
</comment>
<name>A0ABV9HKW2_9MICO</name>